<keyword evidence="2" id="KW-0489">Methyltransferase</keyword>
<evidence type="ECO:0000256" key="8">
    <source>
        <dbReference type="ARBA" id="ARBA00047306"/>
    </source>
</evidence>
<dbReference type="InterPro" id="IPR008576">
    <property type="entry name" value="MeTrfase_NTM1"/>
</dbReference>
<evidence type="ECO:0000256" key="2">
    <source>
        <dbReference type="ARBA" id="ARBA00022603"/>
    </source>
</evidence>
<evidence type="ECO:0000256" key="6">
    <source>
        <dbReference type="ARBA" id="ARBA00039449"/>
    </source>
</evidence>
<dbReference type="Gene3D" id="3.40.50.150">
    <property type="entry name" value="Vaccinia Virus protein VP39"/>
    <property type="match status" value="1"/>
</dbReference>
<dbReference type="InterPro" id="IPR029063">
    <property type="entry name" value="SAM-dependent_MTases_sf"/>
</dbReference>
<proteinExistence type="inferred from homology"/>
<reference evidence="11 12" key="1">
    <citation type="submission" date="2018-11" db="EMBL/GenBank/DDBJ databases">
        <authorList>
            <consortium name="Pathogen Informatics"/>
        </authorList>
    </citation>
    <scope>NUCLEOTIDE SEQUENCE [LARGE SCALE GENOMIC DNA]</scope>
</reference>
<accession>A0A3P8DZM0</accession>
<dbReference type="GO" id="GO:0005737">
    <property type="term" value="C:cytoplasm"/>
    <property type="evidence" value="ECO:0007669"/>
    <property type="project" value="TreeGrafter"/>
</dbReference>
<dbReference type="GO" id="GO:0032259">
    <property type="term" value="P:methylation"/>
    <property type="evidence" value="ECO:0007669"/>
    <property type="project" value="UniProtKB-KW"/>
</dbReference>
<dbReference type="AlphaFoldDB" id="A0A3P8DZM0"/>
<evidence type="ECO:0000256" key="9">
    <source>
        <dbReference type="ARBA" id="ARBA00047885"/>
    </source>
</evidence>
<evidence type="ECO:0000256" key="5">
    <source>
        <dbReference type="ARBA" id="ARBA00039112"/>
    </source>
</evidence>
<evidence type="ECO:0000256" key="10">
    <source>
        <dbReference type="ARBA" id="ARBA00048167"/>
    </source>
</evidence>
<dbReference type="EMBL" id="UZAM01008582">
    <property type="protein sequence ID" value="VDP05519.1"/>
    <property type="molecule type" value="Genomic_DNA"/>
</dbReference>
<dbReference type="GO" id="GO:0071885">
    <property type="term" value="F:N-terminal protein N-methyltransferase activity"/>
    <property type="evidence" value="ECO:0007669"/>
    <property type="project" value="UniProtKB-EC"/>
</dbReference>
<dbReference type="EC" id="2.1.1.244" evidence="5"/>
<comment type="catalytic activity">
    <reaction evidence="8">
        <text>N-terminal L-seryl-L-prolyl-L-lysyl-[protein] + 3 S-adenosyl-L-methionine = N-terminal N,N,N-trimethyl-L-seryl-L-prolyl-L-lysyl-[protein] + 3 S-adenosyl-L-homocysteine + 3 H(+)</text>
        <dbReference type="Rhea" id="RHEA:54724"/>
        <dbReference type="Rhea" id="RHEA-COMP:13789"/>
        <dbReference type="Rhea" id="RHEA-COMP:13973"/>
        <dbReference type="ChEBI" id="CHEBI:15378"/>
        <dbReference type="ChEBI" id="CHEBI:57856"/>
        <dbReference type="ChEBI" id="CHEBI:59789"/>
        <dbReference type="ChEBI" id="CHEBI:138061"/>
        <dbReference type="ChEBI" id="CHEBI:138317"/>
        <dbReference type="EC" id="2.1.1.244"/>
    </reaction>
</comment>
<name>A0A3P8DZM0_9BILA</name>
<sequence length="171" mass="19799">MFQLSLPTDHALDCGSGIGRVTKCVLSKFFDHIDLVDVTQKFLDESVSYLGKVNVKVNRRICCGLQDLIPERGRYNMIWIQWVASHLIDSDLGAFLKRCRESLSADGGVVVLKENISRDLEQDFDELDHSWTRSRQCFLNLFRDNDLQLVSEHKQRNFPQSIYEVRMFAVQ</sequence>
<evidence type="ECO:0000256" key="1">
    <source>
        <dbReference type="ARBA" id="ARBA00009059"/>
    </source>
</evidence>
<evidence type="ECO:0000256" key="7">
    <source>
        <dbReference type="ARBA" id="ARBA00043129"/>
    </source>
</evidence>
<evidence type="ECO:0000256" key="4">
    <source>
        <dbReference type="ARBA" id="ARBA00022691"/>
    </source>
</evidence>
<keyword evidence="4" id="KW-0949">S-adenosyl-L-methionine</keyword>
<evidence type="ECO:0000313" key="12">
    <source>
        <dbReference type="Proteomes" id="UP000270296"/>
    </source>
</evidence>
<gene>
    <name evidence="11" type="ORF">SBAD_LOCUS4836</name>
</gene>
<dbReference type="Pfam" id="PF05891">
    <property type="entry name" value="Methyltransf_PK"/>
    <property type="match status" value="1"/>
</dbReference>
<dbReference type="PANTHER" id="PTHR12753:SF0">
    <property type="entry name" value="ALPHA N-TERMINAL PROTEIN METHYLTRANSFERASE 1"/>
    <property type="match status" value="1"/>
</dbReference>
<comment type="catalytic activity">
    <reaction evidence="10">
        <text>N-terminal L-alanyl-L-prolyl-L-lysyl-[protein] + 3 S-adenosyl-L-methionine = N-terminal N,N,N-trimethyl-L-alanyl-L-prolyl-L-lysyl-[protein] + 3 S-adenosyl-L-homocysteine + 3 H(+)</text>
        <dbReference type="Rhea" id="RHEA:54712"/>
        <dbReference type="Rhea" id="RHEA-COMP:13785"/>
        <dbReference type="Rhea" id="RHEA-COMP:13971"/>
        <dbReference type="ChEBI" id="CHEBI:15378"/>
        <dbReference type="ChEBI" id="CHEBI:57856"/>
        <dbReference type="ChEBI" id="CHEBI:59789"/>
        <dbReference type="ChEBI" id="CHEBI:138057"/>
        <dbReference type="ChEBI" id="CHEBI:138315"/>
        <dbReference type="EC" id="2.1.1.244"/>
    </reaction>
</comment>
<keyword evidence="3" id="KW-0808">Transferase</keyword>
<keyword evidence="12" id="KW-1185">Reference proteome</keyword>
<dbReference type="Proteomes" id="UP000270296">
    <property type="component" value="Unassembled WGS sequence"/>
</dbReference>
<dbReference type="SUPFAM" id="SSF53335">
    <property type="entry name" value="S-adenosyl-L-methionine-dependent methyltransferases"/>
    <property type="match status" value="1"/>
</dbReference>
<comment type="catalytic activity">
    <reaction evidence="9">
        <text>N-terminal L-prolyl-L-prolyl-L-lysyl-[protein] + 2 S-adenosyl-L-methionine = N-terminal N,N-dimethyl-L-prolyl-L-prolyl-L-lysyl-[protein] + 2 S-adenosyl-L-homocysteine + 2 H(+)</text>
        <dbReference type="Rhea" id="RHEA:54736"/>
        <dbReference type="Rhea" id="RHEA-COMP:13787"/>
        <dbReference type="Rhea" id="RHEA-COMP:13974"/>
        <dbReference type="ChEBI" id="CHEBI:15378"/>
        <dbReference type="ChEBI" id="CHEBI:57856"/>
        <dbReference type="ChEBI" id="CHEBI:59789"/>
        <dbReference type="ChEBI" id="CHEBI:138059"/>
        <dbReference type="ChEBI" id="CHEBI:138318"/>
        <dbReference type="EC" id="2.1.1.244"/>
    </reaction>
</comment>
<protein>
    <recommendedName>
        <fullName evidence="6">Alpha N-terminal protein methyltransferase 1</fullName>
        <ecNumber evidence="5">2.1.1.244</ecNumber>
    </recommendedName>
    <alternativeName>
        <fullName evidence="7">X-Pro-Lys N-terminal protein methyltransferase 1</fullName>
    </alternativeName>
</protein>
<dbReference type="PANTHER" id="PTHR12753">
    <property type="entry name" value="AD-003 - RELATED"/>
    <property type="match status" value="1"/>
</dbReference>
<evidence type="ECO:0000256" key="3">
    <source>
        <dbReference type="ARBA" id="ARBA00022679"/>
    </source>
</evidence>
<organism evidence="11 12">
    <name type="scientific">Soboliphyme baturini</name>
    <dbReference type="NCBI Taxonomy" id="241478"/>
    <lineage>
        <taxon>Eukaryota</taxon>
        <taxon>Metazoa</taxon>
        <taxon>Ecdysozoa</taxon>
        <taxon>Nematoda</taxon>
        <taxon>Enoplea</taxon>
        <taxon>Dorylaimia</taxon>
        <taxon>Dioctophymatida</taxon>
        <taxon>Dioctophymatoidea</taxon>
        <taxon>Soboliphymatidae</taxon>
        <taxon>Soboliphyme</taxon>
    </lineage>
</organism>
<dbReference type="CDD" id="cd02440">
    <property type="entry name" value="AdoMet_MTases"/>
    <property type="match status" value="1"/>
</dbReference>
<dbReference type="OrthoDB" id="1298661at2759"/>
<comment type="similarity">
    <text evidence="1">Belongs to the methyltransferase superfamily. NTM1 family.</text>
</comment>
<evidence type="ECO:0000313" key="11">
    <source>
        <dbReference type="EMBL" id="VDP05519.1"/>
    </source>
</evidence>